<sequence length="210" mass="24423">MKFNGFTNEDFDVFLIDGLEPRMDALKERIRPKLETLGSYFEPTLSAITGEEMFVHVAKHARRTINPPKDTWVAFANNKRGYKMMPHFQIGLWHTHLFIWFAVIYEAPQKSEIGEKFSKKAAKIYKEIPEDFVWSVDHTKPETIKHQQISKDELKNIFERLQSVKKAELLCGYTIDRDQAIMLGSEGLLEKINDVFQKVIPLYKASMGLK</sequence>
<comment type="similarity">
    <text evidence="1">Belongs to the UPF0637 family.</text>
</comment>
<comment type="caution">
    <text evidence="2">The sequence shown here is derived from an EMBL/GenBank/DDBJ whole genome shotgun (WGS) entry which is preliminary data.</text>
</comment>
<dbReference type="Gene3D" id="3.30.930.20">
    <property type="entry name" value="Protein of unknown function DUF1054"/>
    <property type="match status" value="1"/>
</dbReference>
<dbReference type="InterPro" id="IPR009403">
    <property type="entry name" value="UPF0637"/>
</dbReference>
<reference evidence="2 3" key="1">
    <citation type="journal article" date="2022" name="Int. J. Syst. Evol. Microbiol.">
        <title>Neobacillus kokaensis sp. nov., isolated from soil.</title>
        <authorList>
            <person name="Yuki K."/>
            <person name="Matsubara H."/>
            <person name="Yamaguchi S."/>
        </authorList>
    </citation>
    <scope>NUCLEOTIDE SEQUENCE [LARGE SCALE GENOMIC DNA]</scope>
    <source>
        <strain evidence="2 3">LOB 377</strain>
    </source>
</reference>
<evidence type="ECO:0000313" key="3">
    <source>
        <dbReference type="Proteomes" id="UP000637074"/>
    </source>
</evidence>
<accession>A0ABQ3NBU7</accession>
<keyword evidence="3" id="KW-1185">Reference proteome</keyword>
<organism evidence="2 3">
    <name type="scientific">Neobacillus kokaensis</name>
    <dbReference type="NCBI Taxonomy" id="2759023"/>
    <lineage>
        <taxon>Bacteria</taxon>
        <taxon>Bacillati</taxon>
        <taxon>Bacillota</taxon>
        <taxon>Bacilli</taxon>
        <taxon>Bacillales</taxon>
        <taxon>Bacillaceae</taxon>
        <taxon>Neobacillus</taxon>
    </lineage>
</organism>
<evidence type="ECO:0000313" key="2">
    <source>
        <dbReference type="EMBL" id="GHI01386.1"/>
    </source>
</evidence>
<dbReference type="PIRSF" id="PIRSF021332">
    <property type="entry name" value="DUF1054"/>
    <property type="match status" value="1"/>
</dbReference>
<evidence type="ECO:0000256" key="1">
    <source>
        <dbReference type="HAMAP-Rule" id="MF_01851"/>
    </source>
</evidence>
<dbReference type="Pfam" id="PF06335">
    <property type="entry name" value="DUF1054"/>
    <property type="match status" value="1"/>
</dbReference>
<dbReference type="SUPFAM" id="SSF142913">
    <property type="entry name" value="YktB/PF0168-like"/>
    <property type="match status" value="1"/>
</dbReference>
<dbReference type="Proteomes" id="UP000637074">
    <property type="component" value="Unassembled WGS sequence"/>
</dbReference>
<dbReference type="RefSeq" id="WP_191277040.1">
    <property type="nucleotide sequence ID" value="NZ_BNDS01000041.1"/>
</dbReference>
<gene>
    <name evidence="2" type="primary">yktB</name>
    <name evidence="2" type="ORF">AM1BK_49280</name>
</gene>
<protein>
    <recommendedName>
        <fullName evidence="1">UPF0637 protein AM1BK_49280</fullName>
    </recommendedName>
</protein>
<name>A0ABQ3NBU7_9BACI</name>
<dbReference type="EMBL" id="BNDS01000041">
    <property type="protein sequence ID" value="GHI01386.1"/>
    <property type="molecule type" value="Genomic_DNA"/>
</dbReference>
<proteinExistence type="inferred from homology"/>
<dbReference type="InterPro" id="IPR053707">
    <property type="entry name" value="UPF0637_domain_sf"/>
</dbReference>
<dbReference type="HAMAP" id="MF_01851">
    <property type="entry name" value="UPF0637"/>
    <property type="match status" value="1"/>
</dbReference>